<feature type="transmembrane region" description="Helical" evidence="1">
    <location>
        <begin position="286"/>
        <end position="304"/>
    </location>
</feature>
<dbReference type="Gene3D" id="3.30.70.270">
    <property type="match status" value="1"/>
</dbReference>
<dbReference type="GO" id="GO:0071111">
    <property type="term" value="F:cyclic-guanylate-specific phosphodiesterase activity"/>
    <property type="evidence" value="ECO:0007669"/>
    <property type="project" value="InterPro"/>
</dbReference>
<dbReference type="SMART" id="SM00052">
    <property type="entry name" value="EAL"/>
    <property type="match status" value="1"/>
</dbReference>
<dbReference type="Proteomes" id="UP000286934">
    <property type="component" value="Unassembled WGS sequence"/>
</dbReference>
<dbReference type="CDD" id="cd01948">
    <property type="entry name" value="EAL"/>
    <property type="match status" value="1"/>
</dbReference>
<evidence type="ECO:0000256" key="1">
    <source>
        <dbReference type="SAM" id="Phobius"/>
    </source>
</evidence>
<dbReference type="InterPro" id="IPR043128">
    <property type="entry name" value="Rev_trsase/Diguanyl_cyclase"/>
</dbReference>
<dbReference type="CDD" id="cd06225">
    <property type="entry name" value="HAMP"/>
    <property type="match status" value="1"/>
</dbReference>
<evidence type="ECO:0000313" key="6">
    <source>
        <dbReference type="Proteomes" id="UP000286934"/>
    </source>
</evidence>
<dbReference type="InterPro" id="IPR003660">
    <property type="entry name" value="HAMP_dom"/>
</dbReference>
<dbReference type="PROSITE" id="PS50887">
    <property type="entry name" value="GGDEF"/>
    <property type="match status" value="1"/>
</dbReference>
<organism evidence="5 6">
    <name type="scientific">Aliidiomarina shirensis</name>
    <dbReference type="NCBI Taxonomy" id="1048642"/>
    <lineage>
        <taxon>Bacteria</taxon>
        <taxon>Pseudomonadati</taxon>
        <taxon>Pseudomonadota</taxon>
        <taxon>Gammaproteobacteria</taxon>
        <taxon>Alteromonadales</taxon>
        <taxon>Idiomarinaceae</taxon>
        <taxon>Aliidiomarina</taxon>
    </lineage>
</organism>
<dbReference type="InterPro" id="IPR029787">
    <property type="entry name" value="Nucleotide_cyclase"/>
</dbReference>
<dbReference type="Pfam" id="PF00672">
    <property type="entry name" value="HAMP"/>
    <property type="match status" value="1"/>
</dbReference>
<dbReference type="CDD" id="cd01949">
    <property type="entry name" value="GGDEF"/>
    <property type="match status" value="1"/>
</dbReference>
<dbReference type="Pfam" id="PF00563">
    <property type="entry name" value="EAL"/>
    <property type="match status" value="1"/>
</dbReference>
<dbReference type="EMBL" id="PIPP01000001">
    <property type="protein sequence ID" value="RUO38708.1"/>
    <property type="molecule type" value="Genomic_DNA"/>
</dbReference>
<dbReference type="SUPFAM" id="SSF141868">
    <property type="entry name" value="EAL domain-like"/>
    <property type="match status" value="1"/>
</dbReference>
<dbReference type="PANTHER" id="PTHR33121:SF71">
    <property type="entry name" value="OXYGEN SENSOR PROTEIN DOSP"/>
    <property type="match status" value="1"/>
</dbReference>
<dbReference type="RefSeq" id="WP_126805925.1">
    <property type="nucleotide sequence ID" value="NZ_PIPP01000001.1"/>
</dbReference>
<dbReference type="SMART" id="SM00304">
    <property type="entry name" value="HAMP"/>
    <property type="match status" value="1"/>
</dbReference>
<dbReference type="InterPro" id="IPR029150">
    <property type="entry name" value="dCache_3"/>
</dbReference>
<evidence type="ECO:0008006" key="7">
    <source>
        <dbReference type="Google" id="ProtNLM"/>
    </source>
</evidence>
<proteinExistence type="predicted"/>
<dbReference type="InterPro" id="IPR001633">
    <property type="entry name" value="EAL_dom"/>
</dbReference>
<dbReference type="InterPro" id="IPR035919">
    <property type="entry name" value="EAL_sf"/>
</dbReference>
<dbReference type="SUPFAM" id="SSF55073">
    <property type="entry name" value="Nucleotide cyclase"/>
    <property type="match status" value="1"/>
</dbReference>
<evidence type="ECO:0000259" key="3">
    <source>
        <dbReference type="PROSITE" id="PS50885"/>
    </source>
</evidence>
<dbReference type="PANTHER" id="PTHR33121">
    <property type="entry name" value="CYCLIC DI-GMP PHOSPHODIESTERASE PDEF"/>
    <property type="match status" value="1"/>
</dbReference>
<sequence>MGINFRTRLLLMVGGCISAALLVVVLAIIISTEQSVDVHTERELEVSQRVVTQLIDYRDSQLRQAALVLADDFGFRQALATADDDTIISALTNQAQRIDSDLVMLLEPSTEILVSSHEISSAEMNAMRSFMGLEADGNDSAGAAMLVAEQELFQVVLVPIRAPHLLAWLVLGFTVDRDLAEQLQQLTNSSVHFVTGRYTDNPSVISSATESVQAELTEAVRTEATDIWLDGKNEQGVWLSLAMSSEANQAPEQTLEQQPERGGVYVFLTSSREAAEEPFAPLQQQLIIIVVLTLLLTVLITLFASRRFVEPLRTLAVAAGDIAKGNYKQKIVIRGKDEISTLARALDKMQSAIAERESEISYQSNHDLLTGLANQRAFNRDAELRLADNAPWTLVVLNLDNFRNLNDMFGQSVCDDILREFSGRLAVLAEPIFAVARRHGDEFVLTYNGASELAAVELKKLLDQASQLIEIGGVHYSLSLSAGLAEAPLHATDRDELVRLAQFARNKAKRQKLGYSIYQTGEDEPYLRTLLVSAAIPDALKNEAFTLVYQPQLRKGDHALLSCEALIRWQDSELGFVSPAEFIPLAEQSGQIFAITQWVLKQSLLQLGEWQQVLPNLGLSVNLSGADLAEPELLDVIFGALADAAVSASSLTVEVTESAVVNDPKQAIEQLSKLRAAGIHVAIDDYGTGYSSLAQLRGMPATELKIDRSFIMDLAREEIDKTIVQSTINMAHKLGLKVVAEGVEDEETANLLADYNCDVLQGYWFSKPLTPDDFQPWLTKKNN</sequence>
<dbReference type="SUPFAM" id="SSF158472">
    <property type="entry name" value="HAMP domain-like"/>
    <property type="match status" value="1"/>
</dbReference>
<dbReference type="SMART" id="SM00267">
    <property type="entry name" value="GGDEF"/>
    <property type="match status" value="1"/>
</dbReference>
<keyword evidence="1" id="KW-1133">Transmembrane helix</keyword>
<dbReference type="InterPro" id="IPR000160">
    <property type="entry name" value="GGDEF_dom"/>
</dbReference>
<keyword evidence="1" id="KW-0472">Membrane</keyword>
<keyword evidence="1" id="KW-0812">Transmembrane</keyword>
<reference evidence="6" key="1">
    <citation type="journal article" date="2018" name="Front. Microbiol.">
        <title>Genome-Based Analysis Reveals the Taxonomy and Diversity of the Family Idiomarinaceae.</title>
        <authorList>
            <person name="Liu Y."/>
            <person name="Lai Q."/>
            <person name="Shao Z."/>
        </authorList>
    </citation>
    <scope>NUCLEOTIDE SEQUENCE [LARGE SCALE GENOMIC DNA]</scope>
    <source>
        <strain evidence="6">AIS</strain>
    </source>
</reference>
<feature type="transmembrane region" description="Helical" evidence="1">
    <location>
        <begin position="9"/>
        <end position="30"/>
    </location>
</feature>
<feature type="domain" description="HAMP" evidence="3">
    <location>
        <begin position="306"/>
        <end position="358"/>
    </location>
</feature>
<dbReference type="Pfam" id="PF14827">
    <property type="entry name" value="dCache_3"/>
    <property type="match status" value="1"/>
</dbReference>
<feature type="domain" description="GGDEF" evidence="4">
    <location>
        <begin position="390"/>
        <end position="523"/>
    </location>
</feature>
<accession>A0A432WY40</accession>
<dbReference type="PROSITE" id="PS50885">
    <property type="entry name" value="HAMP"/>
    <property type="match status" value="1"/>
</dbReference>
<evidence type="ECO:0000259" key="2">
    <source>
        <dbReference type="PROSITE" id="PS50883"/>
    </source>
</evidence>
<dbReference type="Gene3D" id="3.20.20.450">
    <property type="entry name" value="EAL domain"/>
    <property type="match status" value="1"/>
</dbReference>
<keyword evidence="6" id="KW-1185">Reference proteome</keyword>
<name>A0A432WY40_9GAMM</name>
<dbReference type="Pfam" id="PF00990">
    <property type="entry name" value="GGDEF"/>
    <property type="match status" value="1"/>
</dbReference>
<protein>
    <recommendedName>
        <fullName evidence="7">GGDEF domain-containing protein</fullName>
    </recommendedName>
</protein>
<dbReference type="PROSITE" id="PS50883">
    <property type="entry name" value="EAL"/>
    <property type="match status" value="1"/>
</dbReference>
<evidence type="ECO:0000313" key="5">
    <source>
        <dbReference type="EMBL" id="RUO38708.1"/>
    </source>
</evidence>
<comment type="caution">
    <text evidence="5">The sequence shown here is derived from an EMBL/GenBank/DDBJ whole genome shotgun (WGS) entry which is preliminary data.</text>
</comment>
<dbReference type="GO" id="GO:0007165">
    <property type="term" value="P:signal transduction"/>
    <property type="evidence" value="ECO:0007669"/>
    <property type="project" value="InterPro"/>
</dbReference>
<feature type="domain" description="EAL" evidence="2">
    <location>
        <begin position="529"/>
        <end position="782"/>
    </location>
</feature>
<dbReference type="InterPro" id="IPR050706">
    <property type="entry name" value="Cyclic-di-GMP_PDE-like"/>
</dbReference>
<dbReference type="NCBIfam" id="TIGR00254">
    <property type="entry name" value="GGDEF"/>
    <property type="match status" value="1"/>
</dbReference>
<dbReference type="Gene3D" id="6.10.340.10">
    <property type="match status" value="1"/>
</dbReference>
<dbReference type="GO" id="GO:0016020">
    <property type="term" value="C:membrane"/>
    <property type="evidence" value="ECO:0007669"/>
    <property type="project" value="InterPro"/>
</dbReference>
<dbReference type="AlphaFoldDB" id="A0A432WY40"/>
<dbReference type="OrthoDB" id="9804951at2"/>
<gene>
    <name evidence="5" type="ORF">CWE13_03430</name>
</gene>
<evidence type="ECO:0000259" key="4">
    <source>
        <dbReference type="PROSITE" id="PS50887"/>
    </source>
</evidence>